<evidence type="ECO:0000313" key="2">
    <source>
        <dbReference type="Proteomes" id="UP000237968"/>
    </source>
</evidence>
<dbReference type="AlphaFoldDB" id="A0A2S9XUM5"/>
<proteinExistence type="predicted"/>
<dbReference type="EMBL" id="PVNK01000165">
    <property type="protein sequence ID" value="PRP96577.1"/>
    <property type="molecule type" value="Genomic_DNA"/>
</dbReference>
<gene>
    <name evidence="1" type="ORF">ENSA5_36530</name>
</gene>
<sequence length="263" mass="29449">MPMTPRQIETNYHGYREVSIAFRIARAMKLEARGVHLRTGRIRCPMVDASRTELVYGHKALPATDKHALARWAKALGVPPGPLQLIAYASGPLHSALTNLLRGSFDDDAVNSGLIIQLKREVNTGILSDEQFEQHAFNEYVWSIWPSLKGAMINNGFLHSEPAATLYVDRRALRAILAHNADNSPYQWKGVGRVMSRVEMLRLLIGVMGQQVTLDLGRPNKTTRALSIRDLHDFYKYAVFPANVEQRLEAAGLIELQTVIETP</sequence>
<protein>
    <submittedName>
        <fullName evidence="1">Uncharacterized protein</fullName>
    </submittedName>
</protein>
<comment type="caution">
    <text evidence="1">The sequence shown here is derived from an EMBL/GenBank/DDBJ whole genome shotgun (WGS) entry which is preliminary data.</text>
</comment>
<dbReference type="OrthoDB" id="9835561at2"/>
<dbReference type="Proteomes" id="UP000237968">
    <property type="component" value="Unassembled WGS sequence"/>
</dbReference>
<evidence type="ECO:0000313" key="1">
    <source>
        <dbReference type="EMBL" id="PRP96577.1"/>
    </source>
</evidence>
<accession>A0A2S9XUM5</accession>
<dbReference type="RefSeq" id="WP_146155842.1">
    <property type="nucleotide sequence ID" value="NZ_PVNK01000165.1"/>
</dbReference>
<keyword evidence="2" id="KW-1185">Reference proteome</keyword>
<name>A0A2S9XUM5_9BACT</name>
<reference evidence="1 2" key="1">
    <citation type="submission" date="2018-03" db="EMBL/GenBank/DDBJ databases">
        <title>Draft Genome Sequences of the Obligatory Marine Myxobacteria Enhygromyxa salina SWB005.</title>
        <authorList>
            <person name="Poehlein A."/>
            <person name="Moghaddam J.A."/>
            <person name="Harms H."/>
            <person name="Alanjari M."/>
            <person name="Koenig G.M."/>
            <person name="Daniel R."/>
            <person name="Schaeberle T.F."/>
        </authorList>
    </citation>
    <scope>NUCLEOTIDE SEQUENCE [LARGE SCALE GENOMIC DNA]</scope>
    <source>
        <strain evidence="1 2">SWB005</strain>
    </source>
</reference>
<organism evidence="1 2">
    <name type="scientific">Enhygromyxa salina</name>
    <dbReference type="NCBI Taxonomy" id="215803"/>
    <lineage>
        <taxon>Bacteria</taxon>
        <taxon>Pseudomonadati</taxon>
        <taxon>Myxococcota</taxon>
        <taxon>Polyangia</taxon>
        <taxon>Nannocystales</taxon>
        <taxon>Nannocystaceae</taxon>
        <taxon>Enhygromyxa</taxon>
    </lineage>
</organism>